<dbReference type="GO" id="GO:0044773">
    <property type="term" value="P:mitotic DNA damage checkpoint signaling"/>
    <property type="evidence" value="ECO:0007669"/>
    <property type="project" value="TreeGrafter"/>
</dbReference>
<evidence type="ECO:0000313" key="2">
    <source>
        <dbReference type="EMBL" id="KAJ7092093.1"/>
    </source>
</evidence>
<dbReference type="EMBL" id="JARJCN010000019">
    <property type="protein sequence ID" value="KAJ7092093.1"/>
    <property type="molecule type" value="Genomic_DNA"/>
</dbReference>
<evidence type="ECO:0000259" key="1">
    <source>
        <dbReference type="PROSITE" id="PS50011"/>
    </source>
</evidence>
<reference evidence="2" key="1">
    <citation type="submission" date="2023-03" db="EMBL/GenBank/DDBJ databases">
        <title>Massive genome expansion in bonnet fungi (Mycena s.s.) driven by repeated elements and novel gene families across ecological guilds.</title>
        <authorList>
            <consortium name="Lawrence Berkeley National Laboratory"/>
            <person name="Harder C.B."/>
            <person name="Miyauchi S."/>
            <person name="Viragh M."/>
            <person name="Kuo A."/>
            <person name="Thoen E."/>
            <person name="Andreopoulos B."/>
            <person name="Lu D."/>
            <person name="Skrede I."/>
            <person name="Drula E."/>
            <person name="Henrissat B."/>
            <person name="Morin E."/>
            <person name="Kohler A."/>
            <person name="Barry K."/>
            <person name="LaButti K."/>
            <person name="Morin E."/>
            <person name="Salamov A."/>
            <person name="Lipzen A."/>
            <person name="Mereny Z."/>
            <person name="Hegedus B."/>
            <person name="Baldrian P."/>
            <person name="Stursova M."/>
            <person name="Weitz H."/>
            <person name="Taylor A."/>
            <person name="Grigoriev I.V."/>
            <person name="Nagy L.G."/>
            <person name="Martin F."/>
            <person name="Kauserud H."/>
        </authorList>
    </citation>
    <scope>NUCLEOTIDE SEQUENCE</scope>
    <source>
        <strain evidence="2">CBHHK173m</strain>
    </source>
</reference>
<sequence>MATSSPLDSTAVPIPHTYFRDDSDPQSLPFLYPRERFWVEHQSWLEQQGYRLRPRYQPDWRPSWLGTATKHWDCEDARLRQLAPVMDAVCISDGTPVVLKVINTAKHPDEVEIGSFFMAEPLVSDPANHCRALRTVLQLPKETNQVILVMPLLRRLDRPRFDTIGEIVALFEQLFEGLQFMHKHRVAHRDCTFQNILMDGDPLFSDPWRPIHQGLARDFSRRLKHRMRTARSVNYHLIDFGLSRKYTADQCPPVEPIIFGIDRTVPEFQTIDGEKPFYADPFPTDVYYLGNMIREHFLTHHIRGLEFMWPLVQDMVQNEPRGRPTMDEVVKRFEGIRKQLSYWKLRSRAVRDSDIPSVEFFRGFAHFGRRIRYMLTGVPPIPMTARTE</sequence>
<dbReference type="Pfam" id="PF00069">
    <property type="entry name" value="Pkinase"/>
    <property type="match status" value="1"/>
</dbReference>
<comment type="caution">
    <text evidence="2">The sequence shown here is derived from an EMBL/GenBank/DDBJ whole genome shotgun (WGS) entry which is preliminary data.</text>
</comment>
<dbReference type="PANTHER" id="PTHR44167">
    <property type="entry name" value="OVARIAN-SPECIFIC SERINE/THREONINE-PROTEIN KINASE LOK-RELATED"/>
    <property type="match status" value="1"/>
</dbReference>
<feature type="domain" description="Protein kinase" evidence="1">
    <location>
        <begin position="1"/>
        <end position="388"/>
    </location>
</feature>
<organism evidence="2 3">
    <name type="scientific">Mycena belliarum</name>
    <dbReference type="NCBI Taxonomy" id="1033014"/>
    <lineage>
        <taxon>Eukaryota</taxon>
        <taxon>Fungi</taxon>
        <taxon>Dikarya</taxon>
        <taxon>Basidiomycota</taxon>
        <taxon>Agaricomycotina</taxon>
        <taxon>Agaricomycetes</taxon>
        <taxon>Agaricomycetidae</taxon>
        <taxon>Agaricales</taxon>
        <taxon>Marasmiineae</taxon>
        <taxon>Mycenaceae</taxon>
        <taxon>Mycena</taxon>
    </lineage>
</organism>
<keyword evidence="3" id="KW-1185">Reference proteome</keyword>
<evidence type="ECO:0000313" key="3">
    <source>
        <dbReference type="Proteomes" id="UP001222325"/>
    </source>
</evidence>
<protein>
    <submittedName>
        <fullName evidence="2">Kinase-like domain-containing protein</fullName>
    </submittedName>
</protein>
<dbReference type="SUPFAM" id="SSF56112">
    <property type="entry name" value="Protein kinase-like (PK-like)"/>
    <property type="match status" value="1"/>
</dbReference>
<dbReference type="GO" id="GO:0005737">
    <property type="term" value="C:cytoplasm"/>
    <property type="evidence" value="ECO:0007669"/>
    <property type="project" value="TreeGrafter"/>
</dbReference>
<dbReference type="GO" id="GO:0005524">
    <property type="term" value="F:ATP binding"/>
    <property type="evidence" value="ECO:0007669"/>
    <property type="project" value="InterPro"/>
</dbReference>
<proteinExistence type="predicted"/>
<dbReference type="SMART" id="SM00220">
    <property type="entry name" value="S_TKc"/>
    <property type="match status" value="1"/>
</dbReference>
<name>A0AAD6U996_9AGAR</name>
<accession>A0AAD6U996</accession>
<dbReference type="PROSITE" id="PS50011">
    <property type="entry name" value="PROTEIN_KINASE_DOM"/>
    <property type="match status" value="1"/>
</dbReference>
<keyword evidence="2" id="KW-0418">Kinase</keyword>
<keyword evidence="2" id="KW-0808">Transferase</keyword>
<dbReference type="InterPro" id="IPR011009">
    <property type="entry name" value="Kinase-like_dom_sf"/>
</dbReference>
<dbReference type="Proteomes" id="UP001222325">
    <property type="component" value="Unassembled WGS sequence"/>
</dbReference>
<dbReference type="Gene3D" id="1.10.510.10">
    <property type="entry name" value="Transferase(Phosphotransferase) domain 1"/>
    <property type="match status" value="1"/>
</dbReference>
<dbReference type="GO" id="GO:0004674">
    <property type="term" value="F:protein serine/threonine kinase activity"/>
    <property type="evidence" value="ECO:0007669"/>
    <property type="project" value="TreeGrafter"/>
</dbReference>
<dbReference type="GO" id="GO:0005634">
    <property type="term" value="C:nucleus"/>
    <property type="evidence" value="ECO:0007669"/>
    <property type="project" value="TreeGrafter"/>
</dbReference>
<dbReference type="AlphaFoldDB" id="A0AAD6U996"/>
<gene>
    <name evidence="2" type="ORF">B0H15DRAFT_777943</name>
</gene>
<dbReference type="InterPro" id="IPR000719">
    <property type="entry name" value="Prot_kinase_dom"/>
</dbReference>
<dbReference type="PANTHER" id="PTHR44167:SF24">
    <property type="entry name" value="SERINE_THREONINE-PROTEIN KINASE CHK2"/>
    <property type="match status" value="1"/>
</dbReference>